<feature type="region of interest" description="Disordered" evidence="1">
    <location>
        <begin position="64"/>
        <end position="115"/>
    </location>
</feature>
<dbReference type="EMBL" id="MU129247">
    <property type="protein sequence ID" value="KAF9504252.1"/>
    <property type="molecule type" value="Genomic_DNA"/>
</dbReference>
<sequence length="242" mass="25469">MARLKAPAKKKLIIKLPPVAKPALVANSSSVNSGQKSLKHKKAAVTSAGEECSKTADKPEICTSKHQWKPTEKARTSVAATTTVGVRPKSSTTARLTSRHFSTPEMNPPTHTTPANTLLASLSMLNTNARSNLAVPSAPIRTNGDGSDGDGDKGNSDKGNGDKGDGDEGDSDEGGGDEVGSDNEDGGHSPDSVQFHKFQPSTSSQRPQKGKPDYPSADMSNHLGIFFEFVLMLLQLKDAFTG</sequence>
<gene>
    <name evidence="2" type="ORF">BS47DRAFT_1401621</name>
</gene>
<feature type="compositionally biased region" description="Polar residues" evidence="1">
    <location>
        <begin position="78"/>
        <end position="115"/>
    </location>
</feature>
<feature type="compositionally biased region" description="Basic and acidic residues" evidence="1">
    <location>
        <begin position="150"/>
        <end position="166"/>
    </location>
</feature>
<evidence type="ECO:0000313" key="2">
    <source>
        <dbReference type="EMBL" id="KAF9504252.1"/>
    </source>
</evidence>
<feature type="compositionally biased region" description="Acidic residues" evidence="1">
    <location>
        <begin position="167"/>
        <end position="184"/>
    </location>
</feature>
<accession>A0A9P6AE96</accession>
<reference evidence="2" key="1">
    <citation type="journal article" date="2020" name="Nat. Commun.">
        <title>Large-scale genome sequencing of mycorrhizal fungi provides insights into the early evolution of symbiotic traits.</title>
        <authorList>
            <person name="Miyauchi S."/>
            <person name="Kiss E."/>
            <person name="Kuo A."/>
            <person name="Drula E."/>
            <person name="Kohler A."/>
            <person name="Sanchez-Garcia M."/>
            <person name="Morin E."/>
            <person name="Andreopoulos B."/>
            <person name="Barry K.W."/>
            <person name="Bonito G."/>
            <person name="Buee M."/>
            <person name="Carver A."/>
            <person name="Chen C."/>
            <person name="Cichocki N."/>
            <person name="Clum A."/>
            <person name="Culley D."/>
            <person name="Crous P.W."/>
            <person name="Fauchery L."/>
            <person name="Girlanda M."/>
            <person name="Hayes R.D."/>
            <person name="Keri Z."/>
            <person name="LaButti K."/>
            <person name="Lipzen A."/>
            <person name="Lombard V."/>
            <person name="Magnuson J."/>
            <person name="Maillard F."/>
            <person name="Murat C."/>
            <person name="Nolan M."/>
            <person name="Ohm R.A."/>
            <person name="Pangilinan J."/>
            <person name="Pereira M.F."/>
            <person name="Perotto S."/>
            <person name="Peter M."/>
            <person name="Pfister S."/>
            <person name="Riley R."/>
            <person name="Sitrit Y."/>
            <person name="Stielow J.B."/>
            <person name="Szollosi G."/>
            <person name="Zifcakova L."/>
            <person name="Stursova M."/>
            <person name="Spatafora J.W."/>
            <person name="Tedersoo L."/>
            <person name="Vaario L.M."/>
            <person name="Yamada A."/>
            <person name="Yan M."/>
            <person name="Wang P."/>
            <person name="Xu J."/>
            <person name="Bruns T."/>
            <person name="Baldrian P."/>
            <person name="Vilgalys R."/>
            <person name="Dunand C."/>
            <person name="Henrissat B."/>
            <person name="Grigoriev I.V."/>
            <person name="Hibbett D."/>
            <person name="Nagy L.G."/>
            <person name="Martin F.M."/>
        </authorList>
    </citation>
    <scope>NUCLEOTIDE SEQUENCE</scope>
    <source>
        <strain evidence="2">UP504</strain>
    </source>
</reference>
<evidence type="ECO:0000313" key="3">
    <source>
        <dbReference type="Proteomes" id="UP000886523"/>
    </source>
</evidence>
<organism evidence="2 3">
    <name type="scientific">Hydnum rufescens UP504</name>
    <dbReference type="NCBI Taxonomy" id="1448309"/>
    <lineage>
        <taxon>Eukaryota</taxon>
        <taxon>Fungi</taxon>
        <taxon>Dikarya</taxon>
        <taxon>Basidiomycota</taxon>
        <taxon>Agaricomycotina</taxon>
        <taxon>Agaricomycetes</taxon>
        <taxon>Cantharellales</taxon>
        <taxon>Hydnaceae</taxon>
        <taxon>Hydnum</taxon>
    </lineage>
</organism>
<comment type="caution">
    <text evidence="2">The sequence shown here is derived from an EMBL/GenBank/DDBJ whole genome shotgun (WGS) entry which is preliminary data.</text>
</comment>
<protein>
    <submittedName>
        <fullName evidence="2">Uncharacterized protein</fullName>
    </submittedName>
</protein>
<name>A0A9P6AE96_9AGAM</name>
<keyword evidence="3" id="KW-1185">Reference proteome</keyword>
<feature type="region of interest" description="Disordered" evidence="1">
    <location>
        <begin position="132"/>
        <end position="217"/>
    </location>
</feature>
<dbReference type="AlphaFoldDB" id="A0A9P6AE96"/>
<proteinExistence type="predicted"/>
<evidence type="ECO:0000256" key="1">
    <source>
        <dbReference type="SAM" id="MobiDB-lite"/>
    </source>
</evidence>
<dbReference type="Proteomes" id="UP000886523">
    <property type="component" value="Unassembled WGS sequence"/>
</dbReference>